<reference evidence="2" key="1">
    <citation type="submission" date="2020-04" db="EMBL/GenBank/DDBJ databases">
        <title>Draft genome resource of the tomato pathogen Pseudocercospora fuligena.</title>
        <authorList>
            <person name="Zaccaron A."/>
        </authorList>
    </citation>
    <scope>NUCLEOTIDE SEQUENCE</scope>
    <source>
        <strain evidence="2">PF001</strain>
    </source>
</reference>
<feature type="region of interest" description="Disordered" evidence="1">
    <location>
        <begin position="501"/>
        <end position="548"/>
    </location>
</feature>
<feature type="region of interest" description="Disordered" evidence="1">
    <location>
        <begin position="711"/>
        <end position="730"/>
    </location>
</feature>
<feature type="compositionally biased region" description="Polar residues" evidence="1">
    <location>
        <begin position="501"/>
        <end position="512"/>
    </location>
</feature>
<comment type="caution">
    <text evidence="2">The sequence shown here is derived from an EMBL/GenBank/DDBJ whole genome shotgun (WGS) entry which is preliminary data.</text>
</comment>
<accession>A0A8H6R664</accession>
<dbReference type="Proteomes" id="UP000660729">
    <property type="component" value="Unassembled WGS sequence"/>
</dbReference>
<protein>
    <submittedName>
        <fullName evidence="2">Uncharacterized protein</fullName>
    </submittedName>
</protein>
<proteinExistence type="predicted"/>
<dbReference type="AlphaFoldDB" id="A0A8H6R664"/>
<evidence type="ECO:0000313" key="2">
    <source>
        <dbReference type="EMBL" id="KAF7185119.1"/>
    </source>
</evidence>
<keyword evidence="3" id="KW-1185">Reference proteome</keyword>
<organism evidence="2 3">
    <name type="scientific">Pseudocercospora fuligena</name>
    <dbReference type="NCBI Taxonomy" id="685502"/>
    <lineage>
        <taxon>Eukaryota</taxon>
        <taxon>Fungi</taxon>
        <taxon>Dikarya</taxon>
        <taxon>Ascomycota</taxon>
        <taxon>Pezizomycotina</taxon>
        <taxon>Dothideomycetes</taxon>
        <taxon>Dothideomycetidae</taxon>
        <taxon>Mycosphaerellales</taxon>
        <taxon>Mycosphaerellaceae</taxon>
        <taxon>Pseudocercospora</taxon>
    </lineage>
</organism>
<evidence type="ECO:0000256" key="1">
    <source>
        <dbReference type="SAM" id="MobiDB-lite"/>
    </source>
</evidence>
<name>A0A8H6R664_9PEZI</name>
<dbReference type="EMBL" id="JABCIY010000342">
    <property type="protein sequence ID" value="KAF7185119.1"/>
    <property type="molecule type" value="Genomic_DNA"/>
</dbReference>
<feature type="compositionally biased region" description="Low complexity" evidence="1">
    <location>
        <begin position="513"/>
        <end position="537"/>
    </location>
</feature>
<gene>
    <name evidence="2" type="ORF">HII31_13394</name>
</gene>
<evidence type="ECO:0000313" key="3">
    <source>
        <dbReference type="Proteomes" id="UP000660729"/>
    </source>
</evidence>
<dbReference type="OrthoDB" id="10659370at2759"/>
<sequence length="730" mass="80229">MSGTPNGGNLPTDPKKLLCRKGRLDHGATSYVHPMLAILGPIVLPRIMKPNGGPKLTKSERKAINKNDVYRLLLQIPPDTVSQYDRPTLLIKCHMCQGYVWFGIQAGVTGRGGNRYDDYGTEVMQELQGLGLLCDGCRNGRVPATDEPKCGFYMTESAVAILANSQVAGGSSSAYMDGSSDLPSEDLAARHKDGVRQVPFRMESARQQAIALEIYSSKVLQAGSVSKALEHFIQSRASERNIDMHDLEVELTKEEQDKMYYLMKHMNHHINTVVRKRHIGLSTNIDDNKKLVQSSFFIWLISYHGIGDGRNNNADPLGHHFESTRLGSQNIKLRKVQIYGWGEHSFEYREHLTWGGHDIVDVLPCSEHKEYMTVHYVEDAHDESKSAIEDVSTLYAYGEKSKKKGYTKVVRQTGYYHEPMAQCDGRLSDSSIVKLNLMEEAMNIEKARKAHEHAMQMGFSHEELDQMWTDVSEIYAQKVNATEHLKGCNCPTLVDTPSCSSPSIANNGPENDSSSTASLESLESTTSTGSGPLTLHNGHSKHSGAAHAANGQMMEANDQADPVGGSMAVAGNGAADTTATTIAHDAIDWELDLSIPVDAAALDDDYLQFDFDTSDSDTADTETDLGVSSGTAESVSPAVKSGEHLISPQNAYEDAEILEDVEDLLEDEDGEPSEVHIDQFDEERANLPSMTSMAGREHGLDMSLGTTVMKRRAEEDLEANTAKKQCKSNR</sequence>